<dbReference type="PROSITE" id="PS51352">
    <property type="entry name" value="THIOREDOXIN_2"/>
    <property type="match status" value="1"/>
</dbReference>
<dbReference type="Proteomes" id="UP000264310">
    <property type="component" value="Unassembled WGS sequence"/>
</dbReference>
<dbReference type="InterPro" id="IPR036249">
    <property type="entry name" value="Thioredoxin-like_sf"/>
</dbReference>
<keyword evidence="5" id="KW-0812">Transmembrane</keyword>
<dbReference type="RefSeq" id="WP_116682498.1">
    <property type="nucleotide sequence ID" value="NZ_QURL01000003.1"/>
</dbReference>
<sequence length="228" mass="23304">MADNKPAGSGRVLGLAVAGALAAGIVAGAGVLYVTGSLQGNAGDSVASATCPADPALAEAIDEAARGEVAAVSAVAEPFDVSAVAFKDGNGREMTLADLSGRTLLVNLWATWCAPCRAEMPALDELERSEGGEDFSVVPINVDTGADDKPKAFYEETGLTDLPFYRDETMGVFQNLKSQGTAFGLPVTLLVDQAGCARAAVNGPAEWASPEAVDLIETVRSRDAKTGA</sequence>
<evidence type="ECO:0000256" key="5">
    <source>
        <dbReference type="SAM" id="Phobius"/>
    </source>
</evidence>
<name>A0A371X4F3_9HYPH</name>
<evidence type="ECO:0000256" key="1">
    <source>
        <dbReference type="ARBA" id="ARBA00004196"/>
    </source>
</evidence>
<evidence type="ECO:0000313" key="8">
    <source>
        <dbReference type="Proteomes" id="UP000264310"/>
    </source>
</evidence>
<dbReference type="NCBIfam" id="NF047696">
    <property type="entry name" value="ThlDiSintTplARhiz"/>
    <property type="match status" value="1"/>
</dbReference>
<gene>
    <name evidence="7" type="ORF">DYI37_06870</name>
</gene>
<dbReference type="InterPro" id="IPR050553">
    <property type="entry name" value="Thioredoxin_ResA/DsbE_sf"/>
</dbReference>
<evidence type="ECO:0000256" key="3">
    <source>
        <dbReference type="ARBA" id="ARBA00023157"/>
    </source>
</evidence>
<feature type="domain" description="Thioredoxin" evidence="6">
    <location>
        <begin position="70"/>
        <end position="221"/>
    </location>
</feature>
<dbReference type="PROSITE" id="PS00194">
    <property type="entry name" value="THIOREDOXIN_1"/>
    <property type="match status" value="1"/>
</dbReference>
<dbReference type="OrthoDB" id="9799347at2"/>
<keyword evidence="2" id="KW-0201">Cytochrome c-type biogenesis</keyword>
<dbReference type="Pfam" id="PF08534">
    <property type="entry name" value="Redoxin"/>
    <property type="match status" value="1"/>
</dbReference>
<evidence type="ECO:0000256" key="2">
    <source>
        <dbReference type="ARBA" id="ARBA00022748"/>
    </source>
</evidence>
<evidence type="ECO:0000256" key="4">
    <source>
        <dbReference type="ARBA" id="ARBA00023284"/>
    </source>
</evidence>
<comment type="caution">
    <text evidence="7">The sequence shown here is derived from an EMBL/GenBank/DDBJ whole genome shotgun (WGS) entry which is preliminary data.</text>
</comment>
<dbReference type="CDD" id="cd02966">
    <property type="entry name" value="TlpA_like_family"/>
    <property type="match status" value="1"/>
</dbReference>
<comment type="subcellular location">
    <subcellularLocation>
        <location evidence="1">Cell envelope</location>
    </subcellularLocation>
</comment>
<dbReference type="GO" id="GO:0030313">
    <property type="term" value="C:cell envelope"/>
    <property type="evidence" value="ECO:0007669"/>
    <property type="project" value="UniProtKB-SubCell"/>
</dbReference>
<evidence type="ECO:0000313" key="7">
    <source>
        <dbReference type="EMBL" id="RFC64079.1"/>
    </source>
</evidence>
<feature type="transmembrane region" description="Helical" evidence="5">
    <location>
        <begin position="12"/>
        <end position="34"/>
    </location>
</feature>
<dbReference type="InterPro" id="IPR017937">
    <property type="entry name" value="Thioredoxin_CS"/>
</dbReference>
<dbReference type="Gene3D" id="3.40.30.10">
    <property type="entry name" value="Glutaredoxin"/>
    <property type="match status" value="1"/>
</dbReference>
<dbReference type="SUPFAM" id="SSF52833">
    <property type="entry name" value="Thioredoxin-like"/>
    <property type="match status" value="1"/>
</dbReference>
<dbReference type="EMBL" id="QURL01000003">
    <property type="protein sequence ID" value="RFC64079.1"/>
    <property type="molecule type" value="Genomic_DNA"/>
</dbReference>
<keyword evidence="5" id="KW-0472">Membrane</keyword>
<dbReference type="AlphaFoldDB" id="A0A371X4F3"/>
<keyword evidence="8" id="KW-1185">Reference proteome</keyword>
<dbReference type="GO" id="GO:0017004">
    <property type="term" value="P:cytochrome complex assembly"/>
    <property type="evidence" value="ECO:0007669"/>
    <property type="project" value="UniProtKB-KW"/>
</dbReference>
<keyword evidence="3" id="KW-1015">Disulfide bond</keyword>
<dbReference type="InterPro" id="IPR013766">
    <property type="entry name" value="Thioredoxin_domain"/>
</dbReference>
<keyword evidence="4" id="KW-0676">Redox-active center</keyword>
<reference evidence="7 8" key="1">
    <citation type="submission" date="2018-08" db="EMBL/GenBank/DDBJ databases">
        <title>Fulvimarina sp. 85, whole genome shotgun sequence.</title>
        <authorList>
            <person name="Tuo L."/>
        </authorList>
    </citation>
    <scope>NUCLEOTIDE SEQUENCE [LARGE SCALE GENOMIC DNA]</scope>
    <source>
        <strain evidence="7 8">85</strain>
    </source>
</reference>
<dbReference type="PANTHER" id="PTHR42852">
    <property type="entry name" value="THIOL:DISULFIDE INTERCHANGE PROTEIN DSBE"/>
    <property type="match status" value="1"/>
</dbReference>
<organism evidence="7 8">
    <name type="scientific">Fulvimarina endophytica</name>
    <dbReference type="NCBI Taxonomy" id="2293836"/>
    <lineage>
        <taxon>Bacteria</taxon>
        <taxon>Pseudomonadati</taxon>
        <taxon>Pseudomonadota</taxon>
        <taxon>Alphaproteobacteria</taxon>
        <taxon>Hyphomicrobiales</taxon>
        <taxon>Aurantimonadaceae</taxon>
        <taxon>Fulvimarina</taxon>
    </lineage>
</organism>
<keyword evidence="5" id="KW-1133">Transmembrane helix</keyword>
<dbReference type="InterPro" id="IPR013740">
    <property type="entry name" value="Redoxin"/>
</dbReference>
<accession>A0A371X4F3</accession>
<proteinExistence type="predicted"/>
<dbReference type="GO" id="GO:0015036">
    <property type="term" value="F:disulfide oxidoreductase activity"/>
    <property type="evidence" value="ECO:0007669"/>
    <property type="project" value="UniProtKB-ARBA"/>
</dbReference>
<protein>
    <submittedName>
        <fullName evidence="7">TlpA family protein disulfide reductase</fullName>
    </submittedName>
</protein>
<evidence type="ECO:0000259" key="6">
    <source>
        <dbReference type="PROSITE" id="PS51352"/>
    </source>
</evidence>
<dbReference type="PANTHER" id="PTHR42852:SF6">
    <property type="entry name" value="THIOL:DISULFIDE INTERCHANGE PROTEIN DSBE"/>
    <property type="match status" value="1"/>
</dbReference>